<accession>A0A6B9XWH8</accession>
<gene>
    <name evidence="1" type="primary">orf05770</name>
    <name evidence="1" type="ORF">Q903MT_gene5738</name>
</gene>
<keyword evidence="1" id="KW-0496">Mitochondrion</keyword>
<dbReference type="EMBL" id="MK697702">
    <property type="protein sequence ID" value="QHR91702.1"/>
    <property type="molecule type" value="Genomic_DNA"/>
</dbReference>
<proteinExistence type="predicted"/>
<reference evidence="1" key="1">
    <citation type="submission" date="2019-03" db="EMBL/GenBank/DDBJ databases">
        <title>Largest Complete Mitochondrial Genome of a Gymnosperm, Sitka Spruce (Picea sitchensis), Indicates Complex Physical Structure.</title>
        <authorList>
            <person name="Jackman S.D."/>
            <person name="Coombe L."/>
            <person name="Warren R."/>
            <person name="Kirk H."/>
            <person name="Trinh E."/>
            <person name="McLeod T."/>
            <person name="Pleasance S."/>
            <person name="Pandoh P."/>
            <person name="Zhao Y."/>
            <person name="Coope R."/>
            <person name="Bousquet J."/>
            <person name="Bohlmann J.C."/>
            <person name="Jones S.J.M."/>
            <person name="Birol I."/>
        </authorList>
    </citation>
    <scope>NUCLEOTIDE SEQUENCE</scope>
    <source>
        <strain evidence="1">Q903</strain>
    </source>
</reference>
<dbReference type="AlphaFoldDB" id="A0A6B9XWH8"/>
<name>A0A6B9XWH8_PICSI</name>
<sequence length="84" mass="9127">MYICTCSAILTPERVGIGESCTVLPAPSLSNCLYGWPTSAQAFLLLQPPSMVAIYLFRPLSPCTNYGTDFIPSNRGRSRNSVPI</sequence>
<geneLocation type="mitochondrion" evidence="1"/>
<organism evidence="1">
    <name type="scientific">Picea sitchensis</name>
    <name type="common">Sitka spruce</name>
    <name type="synonym">Pinus sitchensis</name>
    <dbReference type="NCBI Taxonomy" id="3332"/>
    <lineage>
        <taxon>Eukaryota</taxon>
        <taxon>Viridiplantae</taxon>
        <taxon>Streptophyta</taxon>
        <taxon>Embryophyta</taxon>
        <taxon>Tracheophyta</taxon>
        <taxon>Spermatophyta</taxon>
        <taxon>Pinopsida</taxon>
        <taxon>Pinidae</taxon>
        <taxon>Conifers I</taxon>
        <taxon>Pinales</taxon>
        <taxon>Pinaceae</taxon>
        <taxon>Picea</taxon>
    </lineage>
</organism>
<protein>
    <submittedName>
        <fullName evidence="1">Uncharacterized protein</fullName>
    </submittedName>
</protein>
<evidence type="ECO:0000313" key="1">
    <source>
        <dbReference type="EMBL" id="QHR91702.1"/>
    </source>
</evidence>